<dbReference type="InterPro" id="IPR013953">
    <property type="entry name" value="FACT_SPT16_M"/>
</dbReference>
<dbReference type="Pfam" id="PF08512">
    <property type="entry name" value="Rttp106-like_middle"/>
    <property type="match status" value="1"/>
</dbReference>
<evidence type="ECO:0000256" key="9">
    <source>
        <dbReference type="ARBA" id="ARBA00023242"/>
    </source>
</evidence>
<dbReference type="InterPro" id="IPR036005">
    <property type="entry name" value="Creatinase/aminopeptidase-like"/>
</dbReference>
<keyword evidence="6" id="KW-0175">Coiled coil</keyword>
<keyword evidence="3 10" id="KW-0235">DNA replication</keyword>
<dbReference type="SMART" id="SM01286">
    <property type="entry name" value="SPT16"/>
    <property type="match status" value="1"/>
</dbReference>
<dbReference type="PANTHER" id="PTHR13980">
    <property type="entry name" value="CDC68 RELATED"/>
    <property type="match status" value="1"/>
</dbReference>
<keyword evidence="4 10" id="KW-0227">DNA damage</keyword>
<dbReference type="Pfam" id="PF24824">
    <property type="entry name" value="PH_SPT16"/>
    <property type="match status" value="1"/>
</dbReference>
<feature type="region of interest" description="Disordered" evidence="11">
    <location>
        <begin position="927"/>
        <end position="1115"/>
    </location>
</feature>
<sequence length="1115" mass="126727">MDTTAPVKSNFKFDSKTLYKRLNLLYDSWGNPDNEVYWKSPDSILLSLGSPDEDNPYQKTVSIQTWLFGYELRDTVVLFLKNEIIILSTPKKISLFEGLDKNENKYPEHKALGNIRLLTSNKTDQNKDNFEKLIEEAKKMGNNIGCMIKEKLFGEFGKAWDEQLTASGLNKVDSTVGFSSLLWVKDEQEKKYLAASALISDKVLKNHVLTKIVTIIDNEQTESHSKLAEYALEIYDTPEKISKKLSKDNVDFAYMPIIQSGGNYDLKLSANSNDDKLHFGTIIISLGSRYKEYCSNIARTYFIDPNSVQQKNYQILLGVQQAVINTLVAGVKIQTVYEKAVDYINQHNPDLLKYFLKNCGYGIGIEFQEAQLIINQANQKIVKPGMHFNLVIGFLNIPNENARDEQSKIYSMLISDIVVINAEGTPTTVLTKETGKGISDSFYFLGDEVQIVDPSLKLELPEEMKPLTSKRENKDKQKEEKLLAHQKMLAQKNKIEVENKVREMERKNGNGKNIQPEIDYTSLTQKLPNIYPNISSYPLNAVKNKIIVDGKKECVLLPIHGYIVPFHISTIKNASKYDEFIRINFNHPSGYSKEQIDAGLVPNFLMYIRECTFKIPDSNTLTNILKQIKDLRKSVTAKEAEDRDKRNLVTQEKLIMIRGKCPRISDIHSRPTLSGSRRTIGTLEAHENGLRFTPNTGKDKTPIDILYKNIRHSIFQPADMESMVIIHFHLHDALMIGKKKTKDVQFYNELSEMSQSLDSGGRSFNDEEEDEKRDRELKRKVNAEYKDFIKKIEAQAGLKVDVPYRDLGFYGVPYTSNVFIQPSLHCLSSVFETPFFVLSLDEIEIACFERLIRSLRNFDLVFIFKDYSKIPIRINTIPREHYEGIKEWLDSADIKFYTTEKNYAWKKVMENVRADIRKFHEDGGWSFLDPISGDEEEHDEDDDDDDYKSDSEDDYSSDYISSMSSGSESEDEYDDGSESEDDWETLAEKAEKEDTSHKRKREDLNKKPSTSSSSSSSSKSTSNGSSTKKTTTTTTTSSSKSSSSDKSKSSSSSDKKKPSSSDKDKEKSKSKSSSSDKSKSKSSSSDKKKSSSSDKDKSKSKSSSSDKKKSSSSDK</sequence>
<dbReference type="FunFam" id="3.90.230.10:FF:000005">
    <property type="entry name" value="FACT complex subunit spt16"/>
    <property type="match status" value="1"/>
</dbReference>
<dbReference type="InterPro" id="IPR040258">
    <property type="entry name" value="Spt16"/>
</dbReference>
<dbReference type="InterPro" id="IPR011993">
    <property type="entry name" value="PH-like_dom_sf"/>
</dbReference>
<evidence type="ECO:0000256" key="1">
    <source>
        <dbReference type="ARBA" id="ARBA00010779"/>
    </source>
</evidence>
<dbReference type="OrthoDB" id="10251642at2759"/>
<comment type="similarity">
    <text evidence="1 10">Belongs to the peptidase M24 family. SPT16 subfamily.</text>
</comment>
<gene>
    <name evidence="15" type="ORF">DLAC_06322</name>
</gene>
<feature type="compositionally biased region" description="Basic and acidic residues" evidence="11">
    <location>
        <begin position="1043"/>
        <end position="1115"/>
    </location>
</feature>
<feature type="compositionally biased region" description="Low complexity" evidence="11">
    <location>
        <begin position="1007"/>
        <end position="1042"/>
    </location>
</feature>
<evidence type="ECO:0000256" key="5">
    <source>
        <dbReference type="ARBA" id="ARBA00023015"/>
    </source>
</evidence>
<dbReference type="GO" id="GO:0031491">
    <property type="term" value="F:nucleosome binding"/>
    <property type="evidence" value="ECO:0007669"/>
    <property type="project" value="TreeGrafter"/>
</dbReference>
<keyword evidence="9 10" id="KW-0539">Nucleus</keyword>
<dbReference type="InterPro" id="IPR029148">
    <property type="entry name" value="FACT-SPT16_Nlobe"/>
</dbReference>
<keyword evidence="7 10" id="KW-0804">Transcription</keyword>
<dbReference type="Pfam" id="PF08644">
    <property type="entry name" value="SPT16"/>
    <property type="match status" value="1"/>
</dbReference>
<evidence type="ECO:0000259" key="14">
    <source>
        <dbReference type="SMART" id="SM01287"/>
    </source>
</evidence>
<evidence type="ECO:0000313" key="15">
    <source>
        <dbReference type="EMBL" id="KYQ92358.1"/>
    </source>
</evidence>
<feature type="compositionally biased region" description="Acidic residues" evidence="11">
    <location>
        <begin position="968"/>
        <end position="985"/>
    </location>
</feature>
<dbReference type="FunFam" id="2.30.29.30:FF:000017">
    <property type="entry name" value="FACT complex subunit SPT16"/>
    <property type="match status" value="1"/>
</dbReference>
<dbReference type="AlphaFoldDB" id="A0A151ZEH5"/>
<evidence type="ECO:0000256" key="3">
    <source>
        <dbReference type="ARBA" id="ARBA00022705"/>
    </source>
</evidence>
<evidence type="ECO:0000256" key="11">
    <source>
        <dbReference type="SAM" id="MobiDB-lite"/>
    </source>
</evidence>
<dbReference type="Proteomes" id="UP000076078">
    <property type="component" value="Unassembled WGS sequence"/>
</dbReference>
<keyword evidence="16" id="KW-1185">Reference proteome</keyword>
<comment type="subcellular location">
    <subcellularLocation>
        <location evidence="10">Nucleus</location>
    </subcellularLocation>
    <subcellularLocation>
        <location evidence="10">Chromosome</location>
    </subcellularLocation>
</comment>
<organism evidence="15 16">
    <name type="scientific">Tieghemostelium lacteum</name>
    <name type="common">Slime mold</name>
    <name type="synonym">Dictyostelium lacteum</name>
    <dbReference type="NCBI Taxonomy" id="361077"/>
    <lineage>
        <taxon>Eukaryota</taxon>
        <taxon>Amoebozoa</taxon>
        <taxon>Evosea</taxon>
        <taxon>Eumycetozoa</taxon>
        <taxon>Dictyostelia</taxon>
        <taxon>Dictyosteliales</taxon>
        <taxon>Raperosteliaceae</taxon>
        <taxon>Tieghemostelium</taxon>
    </lineage>
</organism>
<feature type="region of interest" description="Disordered" evidence="11">
    <location>
        <begin position="755"/>
        <end position="775"/>
    </location>
</feature>
<evidence type="ECO:0000313" key="16">
    <source>
        <dbReference type="Proteomes" id="UP000076078"/>
    </source>
</evidence>
<feature type="compositionally biased region" description="Low complexity" evidence="11">
    <location>
        <begin position="957"/>
        <end position="967"/>
    </location>
</feature>
<feature type="domain" description="Histone chaperone RTT106/FACT complex subunit SPT16-like middle" evidence="14">
    <location>
        <begin position="809"/>
        <end position="899"/>
    </location>
</feature>
<evidence type="ECO:0000256" key="8">
    <source>
        <dbReference type="ARBA" id="ARBA00023204"/>
    </source>
</evidence>
<dbReference type="Gene3D" id="2.30.29.210">
    <property type="entry name" value="FACT complex subunit Spt16p/Cdc68p"/>
    <property type="match status" value="1"/>
</dbReference>
<dbReference type="InParanoid" id="A0A151ZEH5"/>
<dbReference type="Pfam" id="PF00557">
    <property type="entry name" value="Peptidase_M24"/>
    <property type="match status" value="1"/>
</dbReference>
<dbReference type="Gene3D" id="3.40.350.10">
    <property type="entry name" value="Creatinase/prolidase N-terminal domain"/>
    <property type="match status" value="1"/>
</dbReference>
<feature type="compositionally biased region" description="Basic and acidic residues" evidence="11">
    <location>
        <begin position="986"/>
        <end position="1006"/>
    </location>
</feature>
<feature type="domain" description="FACT complex subunit SPT16 middle" evidence="13">
    <location>
        <begin position="546"/>
        <end position="692"/>
    </location>
</feature>
<feature type="domain" description="FACT complex subunit SPT16 N-terminal lobe" evidence="12">
    <location>
        <begin position="13"/>
        <end position="178"/>
    </location>
</feature>
<evidence type="ECO:0000256" key="10">
    <source>
        <dbReference type="RuleBase" id="RU367052"/>
    </source>
</evidence>
<dbReference type="Pfam" id="PF14826">
    <property type="entry name" value="FACT-Spt16_Nlob"/>
    <property type="match status" value="1"/>
</dbReference>
<evidence type="ECO:0000256" key="4">
    <source>
        <dbReference type="ARBA" id="ARBA00022763"/>
    </source>
</evidence>
<dbReference type="GO" id="GO:0006281">
    <property type="term" value="P:DNA repair"/>
    <property type="evidence" value="ECO:0007669"/>
    <property type="project" value="UniProtKB-UniRule"/>
</dbReference>
<evidence type="ECO:0000256" key="2">
    <source>
        <dbReference type="ARBA" id="ARBA00022454"/>
    </source>
</evidence>
<comment type="caution">
    <text evidence="15">The sequence shown here is derived from an EMBL/GenBank/DDBJ whole genome shotgun (WGS) entry which is preliminary data.</text>
</comment>
<dbReference type="Gene3D" id="3.90.230.10">
    <property type="entry name" value="Creatinase/methionine aminopeptidase superfamily"/>
    <property type="match status" value="1"/>
</dbReference>
<dbReference type="FunCoup" id="A0A151ZEH5">
    <property type="interactions" value="1009"/>
</dbReference>
<dbReference type="InterPro" id="IPR056595">
    <property type="entry name" value="Fact-SPT16_PH"/>
</dbReference>
<dbReference type="EMBL" id="LODT01000029">
    <property type="protein sequence ID" value="KYQ92358.1"/>
    <property type="molecule type" value="Genomic_DNA"/>
</dbReference>
<dbReference type="STRING" id="361077.A0A151ZEH5"/>
<dbReference type="InterPro" id="IPR029149">
    <property type="entry name" value="Creatin/AminoP/Spt16_N"/>
</dbReference>
<dbReference type="SUPFAM" id="SSF55920">
    <property type="entry name" value="Creatinase/aminopeptidase"/>
    <property type="match status" value="1"/>
</dbReference>
<keyword evidence="2 10" id="KW-0158">Chromosome</keyword>
<dbReference type="SMART" id="SM01287">
    <property type="entry name" value="Rtt106"/>
    <property type="match status" value="1"/>
</dbReference>
<dbReference type="GO" id="GO:0006368">
    <property type="term" value="P:transcription elongation by RNA polymerase II"/>
    <property type="evidence" value="ECO:0007669"/>
    <property type="project" value="TreeGrafter"/>
</dbReference>
<dbReference type="SMART" id="SM01285">
    <property type="entry name" value="FACT-Spt16_Nlob"/>
    <property type="match status" value="1"/>
</dbReference>
<evidence type="ECO:0000256" key="6">
    <source>
        <dbReference type="ARBA" id="ARBA00023054"/>
    </source>
</evidence>
<protein>
    <recommendedName>
        <fullName evidence="10">FACT complex subunit</fullName>
    </recommendedName>
</protein>
<comment type="function">
    <text evidence="10">Component of the FACT complex, a general chromatin factor that acts to reorganize nucleosomes. The FACT complex is involved in multiple processes that require DNA as a template such as mRNA elongation, DNA replication and DNA repair. During transcription elongation the FACT complex acts as a histone chaperone that both destabilizes and restores nucleosomal structure. It facilitates the passage of RNA polymerase II and transcription by promoting the dissociation of one histone H2A-H2B dimer from the nucleosome, then subsequently promotes the reestablishment of the nucleosome following the passage of RNA polymerase II.</text>
</comment>
<name>A0A151ZEH5_TIELA</name>
<keyword evidence="8 10" id="KW-0234">DNA repair</keyword>
<evidence type="ECO:0000256" key="7">
    <source>
        <dbReference type="ARBA" id="ARBA00023163"/>
    </source>
</evidence>
<dbReference type="PANTHER" id="PTHR13980:SF15">
    <property type="entry name" value="FACT COMPLEX SUBUNIT SPT16"/>
    <property type="match status" value="1"/>
</dbReference>
<evidence type="ECO:0000259" key="12">
    <source>
        <dbReference type="SMART" id="SM01285"/>
    </source>
</evidence>
<accession>A0A151ZEH5</accession>
<comment type="subunit">
    <text evidence="10">Component of the FACT complex.</text>
</comment>
<keyword evidence="5 10" id="KW-0805">Transcription regulation</keyword>
<dbReference type="OMA" id="YHINTIP"/>
<feature type="compositionally biased region" description="Acidic residues" evidence="11">
    <location>
        <begin position="932"/>
        <end position="956"/>
    </location>
</feature>
<proteinExistence type="inferred from homology"/>
<dbReference type="InterPro" id="IPR013719">
    <property type="entry name" value="RTT106/SPT16-like_middle_dom"/>
</dbReference>
<dbReference type="GO" id="GO:0035101">
    <property type="term" value="C:FACT complex"/>
    <property type="evidence" value="ECO:0007669"/>
    <property type="project" value="UniProtKB-UniRule"/>
</dbReference>
<dbReference type="Gene3D" id="2.30.29.150">
    <property type="match status" value="1"/>
</dbReference>
<evidence type="ECO:0000259" key="13">
    <source>
        <dbReference type="SMART" id="SM01286"/>
    </source>
</evidence>
<dbReference type="GO" id="GO:0006260">
    <property type="term" value="P:DNA replication"/>
    <property type="evidence" value="ECO:0007669"/>
    <property type="project" value="UniProtKB-KW"/>
</dbReference>
<dbReference type="Gene3D" id="2.30.29.30">
    <property type="entry name" value="Pleckstrin-homology domain (PH domain)/Phosphotyrosine-binding domain (PTB)"/>
    <property type="match status" value="1"/>
</dbReference>
<dbReference type="InterPro" id="IPR000994">
    <property type="entry name" value="Pept_M24"/>
</dbReference>
<reference evidence="15 16" key="1">
    <citation type="submission" date="2015-12" db="EMBL/GenBank/DDBJ databases">
        <title>Dictyostelia acquired genes for synthesis and detection of signals that induce cell-type specialization by lateral gene transfer from prokaryotes.</title>
        <authorList>
            <person name="Gloeckner G."/>
            <person name="Schaap P."/>
        </authorList>
    </citation>
    <scope>NUCLEOTIDE SEQUENCE [LARGE SCALE GENOMIC DNA]</scope>
    <source>
        <strain evidence="15 16">TK</strain>
    </source>
</reference>